<gene>
    <name evidence="14" type="ORF">DU505_02540</name>
</gene>
<evidence type="ECO:0000313" key="15">
    <source>
        <dbReference type="Proteomes" id="UP000252405"/>
    </source>
</evidence>
<dbReference type="EMBL" id="QPII01000001">
    <property type="protein sequence ID" value="RCV91963.1"/>
    <property type="molecule type" value="Genomic_DNA"/>
</dbReference>
<evidence type="ECO:0000313" key="14">
    <source>
        <dbReference type="EMBL" id="RCV91963.1"/>
    </source>
</evidence>
<evidence type="ECO:0000256" key="3">
    <source>
        <dbReference type="ARBA" id="ARBA00022448"/>
    </source>
</evidence>
<dbReference type="SUPFAM" id="SSF56935">
    <property type="entry name" value="Porins"/>
    <property type="match status" value="1"/>
</dbReference>
<dbReference type="InterPro" id="IPR036942">
    <property type="entry name" value="Beta-barrel_TonB_sf"/>
</dbReference>
<sequence length="650" mass="71851">MYSMIPESPSTRHWPRNPLWLAIVFLGVSSSALAQSSSQTLEPIQVTAERDAGSDHVVTTETLERRQANDLQDIFADLPNVAVGGGAPAAQKVYVRGLEDTMLNVTVDGATQSGYLFHHQGRLLVEPELLKQVDLVAGAGEATNGPGALGGAIRFVTKDPEDLLRPGQNFGVLLKGGYFSNTDGYNGSASLYGRLTDSWSGLATLTQADHGDYQDAEGNTQRYTSSERLTGFAKLVGELTDEQRLALSYERSEDQAYRLHRPHWRPSVRNAPIDQEVVRETVTGKYGFTSNTSDWLDLDLTLYRTEASLDHIDGPFGDYTGAMESYGGDLRNRSRIVDHTLTYGIDYQQDEGRLGSPLYGTDREDGSVVGIYLQNRYQLTDRLQLSAGARYDWFELDEELTGNAFSESGLSPNLGFSFDATERLNLYGGWARAIRGTQIKELFVLDYYRNAEDRQEETADNYQLGATYRHGNLYLAAEAFEMRIDDAVGQVDRAVLGNLGELKSRGFNASVGYEWDRLDASLSYSQARPELNGEPLSDDDMAIGTSIGDTWVANVNFQATNSLHLGWTGRFAERLTKVASGYPEKAGYGVNDVYARWHPLASDHLTLSLRVNNIFDKQHSDHASYGDAGDVAHGLPDPGRDIRLSASYRY</sequence>
<keyword evidence="4 9" id="KW-1134">Transmembrane beta strand</keyword>
<keyword evidence="8 9" id="KW-0998">Cell outer membrane</keyword>
<accession>A0A368UA25</accession>
<keyword evidence="3 9" id="KW-0813">Transport</keyword>
<evidence type="ECO:0000256" key="5">
    <source>
        <dbReference type="ARBA" id="ARBA00022692"/>
    </source>
</evidence>
<feature type="chain" id="PRO_5016763001" evidence="11">
    <location>
        <begin position="35"/>
        <end position="650"/>
    </location>
</feature>
<organism evidence="14 15">
    <name type="scientific">Billgrantia montanilacus</name>
    <dbReference type="NCBI Taxonomy" id="2282305"/>
    <lineage>
        <taxon>Bacteria</taxon>
        <taxon>Pseudomonadati</taxon>
        <taxon>Pseudomonadota</taxon>
        <taxon>Gammaproteobacteria</taxon>
        <taxon>Oceanospirillales</taxon>
        <taxon>Halomonadaceae</taxon>
        <taxon>Billgrantia</taxon>
    </lineage>
</organism>
<feature type="domain" description="TonB-dependent receptor-like beta-barrel" evidence="12">
    <location>
        <begin position="262"/>
        <end position="614"/>
    </location>
</feature>
<dbReference type="CDD" id="cd01347">
    <property type="entry name" value="ligand_gated_channel"/>
    <property type="match status" value="1"/>
</dbReference>
<comment type="subcellular location">
    <subcellularLocation>
        <location evidence="1 9">Cell outer membrane</location>
        <topology evidence="1 9">Multi-pass membrane protein</topology>
    </subcellularLocation>
</comment>
<keyword evidence="5 9" id="KW-0812">Transmembrane</keyword>
<protein>
    <submittedName>
        <fullName evidence="14">TonB-dependent receptor</fullName>
    </submittedName>
</protein>
<keyword evidence="6 10" id="KW-0798">TonB box</keyword>
<dbReference type="InterPro" id="IPR037066">
    <property type="entry name" value="Plug_dom_sf"/>
</dbReference>
<keyword evidence="7 9" id="KW-0472">Membrane</keyword>
<keyword evidence="14" id="KW-0675">Receptor</keyword>
<dbReference type="GO" id="GO:0009279">
    <property type="term" value="C:cell outer membrane"/>
    <property type="evidence" value="ECO:0007669"/>
    <property type="project" value="UniProtKB-SubCell"/>
</dbReference>
<reference evidence="14 15" key="1">
    <citation type="submission" date="2018-07" db="EMBL/GenBank/DDBJ databases">
        <title>Halomonas montanilacus sp. nov., isolated from Lake Pengyan on Tibetan Plateau.</title>
        <authorList>
            <person name="Lu H."/>
            <person name="Xing P."/>
            <person name="Wu Q."/>
        </authorList>
    </citation>
    <scope>NUCLEOTIDE SEQUENCE [LARGE SCALE GENOMIC DNA]</scope>
    <source>
        <strain evidence="14 15">PYC7W</strain>
    </source>
</reference>
<dbReference type="PROSITE" id="PS52016">
    <property type="entry name" value="TONB_DEPENDENT_REC_3"/>
    <property type="match status" value="1"/>
</dbReference>
<evidence type="ECO:0000259" key="12">
    <source>
        <dbReference type="Pfam" id="PF00593"/>
    </source>
</evidence>
<evidence type="ECO:0000256" key="6">
    <source>
        <dbReference type="ARBA" id="ARBA00023077"/>
    </source>
</evidence>
<dbReference type="Gene3D" id="2.40.170.20">
    <property type="entry name" value="TonB-dependent receptor, beta-barrel domain"/>
    <property type="match status" value="1"/>
</dbReference>
<keyword evidence="15" id="KW-1185">Reference proteome</keyword>
<dbReference type="PANTHER" id="PTHR30069">
    <property type="entry name" value="TONB-DEPENDENT OUTER MEMBRANE RECEPTOR"/>
    <property type="match status" value="1"/>
</dbReference>
<evidence type="ECO:0000256" key="10">
    <source>
        <dbReference type="RuleBase" id="RU003357"/>
    </source>
</evidence>
<evidence type="ECO:0000256" key="11">
    <source>
        <dbReference type="SAM" id="SignalP"/>
    </source>
</evidence>
<dbReference type="InterPro" id="IPR012910">
    <property type="entry name" value="Plug_dom"/>
</dbReference>
<dbReference type="InterPro" id="IPR039426">
    <property type="entry name" value="TonB-dep_rcpt-like"/>
</dbReference>
<dbReference type="GO" id="GO:0015344">
    <property type="term" value="F:siderophore uptake transmembrane transporter activity"/>
    <property type="evidence" value="ECO:0007669"/>
    <property type="project" value="TreeGrafter"/>
</dbReference>
<dbReference type="RefSeq" id="WP_114477411.1">
    <property type="nucleotide sequence ID" value="NZ_QPII01000001.1"/>
</dbReference>
<comment type="caution">
    <text evidence="14">The sequence shown here is derived from an EMBL/GenBank/DDBJ whole genome shotgun (WGS) entry which is preliminary data.</text>
</comment>
<name>A0A368UA25_9GAMM</name>
<dbReference type="OrthoDB" id="9760494at2"/>
<evidence type="ECO:0000256" key="7">
    <source>
        <dbReference type="ARBA" id="ARBA00023136"/>
    </source>
</evidence>
<dbReference type="GO" id="GO:0044718">
    <property type="term" value="P:siderophore transmembrane transport"/>
    <property type="evidence" value="ECO:0007669"/>
    <property type="project" value="TreeGrafter"/>
</dbReference>
<dbReference type="Proteomes" id="UP000252405">
    <property type="component" value="Unassembled WGS sequence"/>
</dbReference>
<feature type="domain" description="TonB-dependent receptor plug" evidence="13">
    <location>
        <begin position="53"/>
        <end position="152"/>
    </location>
</feature>
<dbReference type="PANTHER" id="PTHR30069:SF41">
    <property type="entry name" value="HEME_HEMOPEXIN UTILIZATION PROTEIN C"/>
    <property type="match status" value="1"/>
</dbReference>
<dbReference type="Pfam" id="PF07715">
    <property type="entry name" value="Plug"/>
    <property type="match status" value="1"/>
</dbReference>
<dbReference type="InterPro" id="IPR000531">
    <property type="entry name" value="Beta-barrel_TonB"/>
</dbReference>
<evidence type="ECO:0000256" key="9">
    <source>
        <dbReference type="PROSITE-ProRule" id="PRU01360"/>
    </source>
</evidence>
<evidence type="ECO:0000256" key="2">
    <source>
        <dbReference type="ARBA" id="ARBA00009810"/>
    </source>
</evidence>
<dbReference type="Pfam" id="PF00593">
    <property type="entry name" value="TonB_dep_Rec_b-barrel"/>
    <property type="match status" value="1"/>
</dbReference>
<dbReference type="Gene3D" id="2.170.130.10">
    <property type="entry name" value="TonB-dependent receptor, plug domain"/>
    <property type="match status" value="1"/>
</dbReference>
<evidence type="ECO:0000256" key="1">
    <source>
        <dbReference type="ARBA" id="ARBA00004571"/>
    </source>
</evidence>
<evidence type="ECO:0000259" key="13">
    <source>
        <dbReference type="Pfam" id="PF07715"/>
    </source>
</evidence>
<dbReference type="AlphaFoldDB" id="A0A368UA25"/>
<evidence type="ECO:0000256" key="4">
    <source>
        <dbReference type="ARBA" id="ARBA00022452"/>
    </source>
</evidence>
<evidence type="ECO:0000256" key="8">
    <source>
        <dbReference type="ARBA" id="ARBA00023237"/>
    </source>
</evidence>
<proteinExistence type="inferred from homology"/>
<feature type="signal peptide" evidence="11">
    <location>
        <begin position="1"/>
        <end position="34"/>
    </location>
</feature>
<comment type="similarity">
    <text evidence="2 9 10">Belongs to the TonB-dependent receptor family.</text>
</comment>
<keyword evidence="11" id="KW-0732">Signal</keyword>